<evidence type="ECO:0000256" key="14">
    <source>
        <dbReference type="PIRSR" id="PIRSR006769-1"/>
    </source>
</evidence>
<dbReference type="eggNOG" id="COG0117">
    <property type="taxonomic scope" value="Bacteria"/>
</dbReference>
<keyword evidence="19" id="KW-1185">Reference proteome</keyword>
<comment type="pathway">
    <text evidence="3 13">Cofactor biosynthesis; riboflavin biosynthesis; 5-amino-6-(D-ribitylamino)uracil from GTP: step 3/4.</text>
</comment>
<dbReference type="GO" id="GO:0008835">
    <property type="term" value="F:diaminohydroxyphosphoribosylaminopyrimidine deaminase activity"/>
    <property type="evidence" value="ECO:0007669"/>
    <property type="project" value="UniProtKB-EC"/>
</dbReference>
<keyword evidence="7 13" id="KW-0479">Metal-binding</keyword>
<accession>F2NXG3</accession>
<dbReference type="OrthoDB" id="9800865at2"/>
<dbReference type="EC" id="1.1.1.193" evidence="13"/>
<reference evidence="19" key="2">
    <citation type="submission" date="2011-04" db="EMBL/GenBank/DDBJ databases">
        <title>The complete genome of chromosome of Treponema succinifaciens DSM 2489.</title>
        <authorList>
            <person name="Lucas S."/>
            <person name="Copeland A."/>
            <person name="Lapidus A."/>
            <person name="Bruce D."/>
            <person name="Goodwin L."/>
            <person name="Pitluck S."/>
            <person name="Peters L."/>
            <person name="Kyrpides N."/>
            <person name="Mavromatis K."/>
            <person name="Ivanova N."/>
            <person name="Ovchinnikova G."/>
            <person name="Teshima H."/>
            <person name="Detter J.C."/>
            <person name="Tapia R."/>
            <person name="Han C."/>
            <person name="Land M."/>
            <person name="Hauser L."/>
            <person name="Markowitz V."/>
            <person name="Cheng J.-F."/>
            <person name="Hugenholtz P."/>
            <person name="Woyke T."/>
            <person name="Wu D."/>
            <person name="Gronow S."/>
            <person name="Wellnitz S."/>
            <person name="Brambilla E."/>
            <person name="Klenk H.-P."/>
            <person name="Eisen J.A."/>
        </authorList>
    </citation>
    <scope>NUCLEOTIDE SEQUENCE [LARGE SCALE GENOMIC DNA]</scope>
    <source>
        <strain evidence="19">ATCC 33096 / DSM 2489 / 6091</strain>
    </source>
</reference>
<comment type="catalytic activity">
    <reaction evidence="13">
        <text>5-amino-6-(5-phospho-D-ribitylamino)uracil + NADP(+) = 5-amino-6-(5-phospho-D-ribosylamino)uracil + NADPH + H(+)</text>
        <dbReference type="Rhea" id="RHEA:17845"/>
        <dbReference type="ChEBI" id="CHEBI:15378"/>
        <dbReference type="ChEBI" id="CHEBI:57783"/>
        <dbReference type="ChEBI" id="CHEBI:58349"/>
        <dbReference type="ChEBI" id="CHEBI:58421"/>
        <dbReference type="ChEBI" id="CHEBI:58453"/>
        <dbReference type="EC" id="1.1.1.193"/>
    </reaction>
</comment>
<comment type="similarity">
    <text evidence="4 13">In the N-terminal section; belongs to the cytidine and deoxycytidylate deaminase family.</text>
</comment>
<feature type="binding site" evidence="15">
    <location>
        <position position="219"/>
    </location>
    <ligand>
        <name>substrate</name>
    </ligand>
</feature>
<dbReference type="KEGG" id="tsu:Tresu_1130"/>
<feature type="binding site" evidence="15">
    <location>
        <position position="169"/>
    </location>
    <ligand>
        <name>NADP(+)</name>
        <dbReference type="ChEBI" id="CHEBI:58349"/>
    </ligand>
</feature>
<feature type="binding site" evidence="15">
    <location>
        <position position="211"/>
    </location>
    <ligand>
        <name>NADP(+)</name>
        <dbReference type="ChEBI" id="CHEBI:58349"/>
    </ligand>
</feature>
<dbReference type="PIRSF" id="PIRSF006769">
    <property type="entry name" value="RibD"/>
    <property type="match status" value="1"/>
</dbReference>
<dbReference type="Proteomes" id="UP000006852">
    <property type="component" value="Chromosome"/>
</dbReference>
<evidence type="ECO:0000256" key="12">
    <source>
        <dbReference type="ARBA" id="ARBA00023268"/>
    </source>
</evidence>
<dbReference type="InterPro" id="IPR002734">
    <property type="entry name" value="RibDG_C"/>
</dbReference>
<evidence type="ECO:0000313" key="18">
    <source>
        <dbReference type="EMBL" id="AEB14042.1"/>
    </source>
</evidence>
<evidence type="ECO:0000256" key="10">
    <source>
        <dbReference type="ARBA" id="ARBA00022857"/>
    </source>
</evidence>
<dbReference type="NCBIfam" id="TIGR00227">
    <property type="entry name" value="ribD_Cterm"/>
    <property type="match status" value="1"/>
</dbReference>
<feature type="binding site" evidence="15">
    <location>
        <position position="238"/>
    </location>
    <ligand>
        <name>NADP(+)</name>
        <dbReference type="ChEBI" id="CHEBI:58349"/>
    </ligand>
</feature>
<dbReference type="UniPathway" id="UPA00275">
    <property type="reaction ID" value="UER00401"/>
</dbReference>
<dbReference type="GeneID" id="302998291"/>
<keyword evidence="8 13" id="KW-0378">Hydrolase</keyword>
<keyword evidence="6 13" id="KW-0686">Riboflavin biosynthesis</keyword>
<proteinExistence type="inferred from homology"/>
<comment type="function">
    <text evidence="1 13">Converts 2,5-diamino-6-(ribosylamino)-4(3h)-pyrimidinone 5'-phosphate into 5-amino-6-(ribosylamino)-2,4(1h,3h)-pyrimidinedione 5'-phosphate.</text>
</comment>
<feature type="binding site" evidence="16">
    <location>
        <position position="90"/>
    </location>
    <ligand>
        <name>Zn(2+)</name>
        <dbReference type="ChEBI" id="CHEBI:29105"/>
        <note>catalytic</note>
    </ligand>
</feature>
<dbReference type="NCBIfam" id="TIGR00326">
    <property type="entry name" value="eubact_ribD"/>
    <property type="match status" value="1"/>
</dbReference>
<dbReference type="InterPro" id="IPR004794">
    <property type="entry name" value="Eubact_RibD"/>
</dbReference>
<evidence type="ECO:0000256" key="15">
    <source>
        <dbReference type="PIRSR" id="PIRSR006769-2"/>
    </source>
</evidence>
<dbReference type="CDD" id="cd01284">
    <property type="entry name" value="Riboflavin_deaminase-reductase"/>
    <property type="match status" value="1"/>
</dbReference>
<dbReference type="PANTHER" id="PTHR38011:SF7">
    <property type="entry name" value="2,5-DIAMINO-6-RIBOSYLAMINO-4(3H)-PYRIMIDINONE 5'-PHOSPHATE REDUCTASE"/>
    <property type="match status" value="1"/>
</dbReference>
<keyword evidence="12" id="KW-0511">Multifunctional enzyme</keyword>
<evidence type="ECO:0000256" key="8">
    <source>
        <dbReference type="ARBA" id="ARBA00022801"/>
    </source>
</evidence>
<comment type="catalytic activity">
    <reaction evidence="13">
        <text>2,5-diamino-6-hydroxy-4-(5-phosphoribosylamino)-pyrimidine + H2O + H(+) = 5-amino-6-(5-phospho-D-ribosylamino)uracil + NH4(+)</text>
        <dbReference type="Rhea" id="RHEA:21868"/>
        <dbReference type="ChEBI" id="CHEBI:15377"/>
        <dbReference type="ChEBI" id="CHEBI:15378"/>
        <dbReference type="ChEBI" id="CHEBI:28938"/>
        <dbReference type="ChEBI" id="CHEBI:58453"/>
        <dbReference type="ChEBI" id="CHEBI:58614"/>
        <dbReference type="EC" id="3.5.4.26"/>
    </reaction>
</comment>
<dbReference type="Pfam" id="PF00383">
    <property type="entry name" value="dCMP_cyt_deam_1"/>
    <property type="match status" value="1"/>
</dbReference>
<dbReference type="Gene3D" id="3.40.140.10">
    <property type="entry name" value="Cytidine Deaminase, domain 2"/>
    <property type="match status" value="1"/>
</dbReference>
<feature type="domain" description="CMP/dCMP-type deaminase" evidence="17">
    <location>
        <begin position="13"/>
        <end position="138"/>
    </location>
</feature>
<dbReference type="STRING" id="869209.Tresu_1130"/>
<gene>
    <name evidence="18" type="ordered locus">Tresu_1130</name>
</gene>
<comment type="pathway">
    <text evidence="2 13">Cofactor biosynthesis; riboflavin biosynthesis; 5-amino-6-(D-ribitylamino)uracil from GTP: step 2/4.</text>
</comment>
<dbReference type="eggNOG" id="COG1985">
    <property type="taxonomic scope" value="Bacteria"/>
</dbReference>
<evidence type="ECO:0000259" key="17">
    <source>
        <dbReference type="PROSITE" id="PS51747"/>
    </source>
</evidence>
<feature type="binding site" evidence="15">
    <location>
        <position position="215"/>
    </location>
    <ligand>
        <name>NADP(+)</name>
        <dbReference type="ChEBI" id="CHEBI:58349"/>
    </ligand>
</feature>
<dbReference type="InterPro" id="IPR016192">
    <property type="entry name" value="APOBEC/CMP_deaminase_Zn-bd"/>
</dbReference>
<dbReference type="GO" id="GO:0009231">
    <property type="term" value="P:riboflavin biosynthetic process"/>
    <property type="evidence" value="ECO:0007669"/>
    <property type="project" value="UniProtKB-UniPathway"/>
</dbReference>
<feature type="binding site" evidence="15">
    <location>
        <begin position="310"/>
        <end position="316"/>
    </location>
    <ligand>
        <name>NADP(+)</name>
        <dbReference type="ChEBI" id="CHEBI:58349"/>
    </ligand>
</feature>
<evidence type="ECO:0000256" key="16">
    <source>
        <dbReference type="PIRSR" id="PIRSR006769-3"/>
    </source>
</evidence>
<dbReference type="PANTHER" id="PTHR38011">
    <property type="entry name" value="DIHYDROFOLATE REDUCTASE FAMILY PROTEIN (AFU_ORTHOLOGUE AFUA_8G06820)"/>
    <property type="match status" value="1"/>
</dbReference>
<dbReference type="HOGENOM" id="CLU_036590_1_2_12"/>
<keyword evidence="11 13" id="KW-0560">Oxidoreductase</keyword>
<feature type="binding site" evidence="16">
    <location>
        <position position="62"/>
    </location>
    <ligand>
        <name>Zn(2+)</name>
        <dbReference type="ChEBI" id="CHEBI:29105"/>
        <note>catalytic</note>
    </ligand>
</feature>
<dbReference type="AlphaFoldDB" id="F2NXG3"/>
<dbReference type="PROSITE" id="PS51747">
    <property type="entry name" value="CYT_DCMP_DEAMINASES_2"/>
    <property type="match status" value="1"/>
</dbReference>
<comment type="similarity">
    <text evidence="5 13">In the C-terminal section; belongs to the HTP reductase family.</text>
</comment>
<dbReference type="FunFam" id="3.40.140.10:FF:000025">
    <property type="entry name" value="Riboflavin biosynthesis protein RibD"/>
    <property type="match status" value="1"/>
</dbReference>
<sequence length="390" mass="42783">MEAFSEEKNDVFVPQKIFMQRAIELAKRGGGKVHPNPLVGAVIEKDGKIIAEGFHHEYGNLHAERDALKNAAEKNACVRGANLYVTLEPCCHTGKQPPCTQAIIDAGIKNVVIGSRDPNSLVNGKGVAQLENAGIKIFRDFMKAECDSLNEIFFYYITAKRPFVIVKYAQSADGKTSLSSGESKWITNESSREYVHYLRGTTAAVMCGIQTVLKDDPLLTCRIKGEELNQPVRIVLDTELKIPLESNLVKTANEVPLIIFTCSDSAKKSALEEKGAKVIQIEKKDSHIDILQVLKKLGEFSIDSVLVESGGSLNSSLFFYGKEKKCLVNKVLCFVAPKILGGINGTVHSPVQGIECSSLLSCVNLALKNVKTFSGDLLLEYDFKEPCLEE</sequence>
<dbReference type="Pfam" id="PF01872">
    <property type="entry name" value="RibD_C"/>
    <property type="match status" value="1"/>
</dbReference>
<dbReference type="InterPro" id="IPR011549">
    <property type="entry name" value="RibD_C"/>
</dbReference>
<feature type="binding site" evidence="15">
    <location>
        <position position="185"/>
    </location>
    <ligand>
        <name>NADP(+)</name>
        <dbReference type="ChEBI" id="CHEBI:58349"/>
    </ligand>
</feature>
<comment type="cofactor">
    <cofactor evidence="13 16">
        <name>Zn(2+)</name>
        <dbReference type="ChEBI" id="CHEBI:29105"/>
    </cofactor>
    <text evidence="13 16">Binds 1 zinc ion.</text>
</comment>
<dbReference type="SUPFAM" id="SSF53927">
    <property type="entry name" value="Cytidine deaminase-like"/>
    <property type="match status" value="1"/>
</dbReference>
<evidence type="ECO:0000256" key="11">
    <source>
        <dbReference type="ARBA" id="ARBA00023002"/>
    </source>
</evidence>
<dbReference type="Gene3D" id="3.40.430.10">
    <property type="entry name" value="Dihydrofolate Reductase, subunit A"/>
    <property type="match status" value="1"/>
</dbReference>
<evidence type="ECO:0000313" key="19">
    <source>
        <dbReference type="Proteomes" id="UP000006852"/>
    </source>
</evidence>
<keyword evidence="10 13" id="KW-0521">NADP</keyword>
<dbReference type="GO" id="GO:0050661">
    <property type="term" value="F:NADP binding"/>
    <property type="evidence" value="ECO:0007669"/>
    <property type="project" value="InterPro"/>
</dbReference>
<evidence type="ECO:0000256" key="6">
    <source>
        <dbReference type="ARBA" id="ARBA00022619"/>
    </source>
</evidence>
<evidence type="ECO:0000256" key="5">
    <source>
        <dbReference type="ARBA" id="ARBA00007417"/>
    </source>
</evidence>
<feature type="binding site" evidence="16">
    <location>
        <position position="99"/>
    </location>
    <ligand>
        <name>Zn(2+)</name>
        <dbReference type="ChEBI" id="CHEBI:29105"/>
        <note>catalytic</note>
    </ligand>
</feature>
<feature type="binding site" evidence="15">
    <location>
        <position position="199"/>
    </location>
    <ligand>
        <name>NADP(+)</name>
        <dbReference type="ChEBI" id="CHEBI:58349"/>
    </ligand>
</feature>
<feature type="active site" description="Proton donor" evidence="14">
    <location>
        <position position="64"/>
    </location>
</feature>
<dbReference type="InterPro" id="IPR024072">
    <property type="entry name" value="DHFR-like_dom_sf"/>
</dbReference>
<name>F2NXG3_TRES6</name>
<protein>
    <recommendedName>
        <fullName evidence="13">Riboflavin biosynthesis protein RibD</fullName>
    </recommendedName>
    <domain>
        <recommendedName>
            <fullName evidence="13">Diaminohydroxyphosphoribosylaminopyrimidine deaminase</fullName>
            <shortName evidence="13">DRAP deaminase</shortName>
            <ecNumber evidence="13">3.5.4.26</ecNumber>
        </recommendedName>
        <alternativeName>
            <fullName evidence="13">Riboflavin-specific deaminase</fullName>
        </alternativeName>
    </domain>
    <domain>
        <recommendedName>
            <fullName evidence="13">5-amino-6-(5-phosphoribosylamino)uracil reductase</fullName>
            <ecNumber evidence="13">1.1.1.193</ecNumber>
        </recommendedName>
        <alternativeName>
            <fullName evidence="13">HTP reductase</fullName>
        </alternativeName>
    </domain>
</protein>
<evidence type="ECO:0000256" key="13">
    <source>
        <dbReference type="PIRNR" id="PIRNR006769"/>
    </source>
</evidence>
<evidence type="ECO:0000256" key="7">
    <source>
        <dbReference type="ARBA" id="ARBA00022723"/>
    </source>
</evidence>
<dbReference type="InterPro" id="IPR002125">
    <property type="entry name" value="CMP_dCMP_dom"/>
</dbReference>
<dbReference type="EMBL" id="CP002631">
    <property type="protein sequence ID" value="AEB14042.1"/>
    <property type="molecule type" value="Genomic_DNA"/>
</dbReference>
<dbReference type="RefSeq" id="WP_013701331.1">
    <property type="nucleotide sequence ID" value="NC_015385.1"/>
</dbReference>
<dbReference type="InterPro" id="IPR016193">
    <property type="entry name" value="Cytidine_deaminase-like"/>
</dbReference>
<evidence type="ECO:0000256" key="2">
    <source>
        <dbReference type="ARBA" id="ARBA00004882"/>
    </source>
</evidence>
<reference evidence="18 19" key="1">
    <citation type="journal article" date="2011" name="Stand. Genomic Sci.">
        <title>Complete genome sequence of Treponema succinifaciens type strain (6091).</title>
        <authorList>
            <person name="Han C."/>
            <person name="Gronow S."/>
            <person name="Teshima H."/>
            <person name="Lapidus A."/>
            <person name="Nolan M."/>
            <person name="Lucas S."/>
            <person name="Hammon N."/>
            <person name="Deshpande S."/>
            <person name="Cheng J.F."/>
            <person name="Zeytun A."/>
            <person name="Tapia R."/>
            <person name="Goodwin L."/>
            <person name="Pitluck S."/>
            <person name="Liolios K."/>
            <person name="Pagani I."/>
            <person name="Ivanova N."/>
            <person name="Mavromatis K."/>
            <person name="Mikhailova N."/>
            <person name="Huntemann M."/>
            <person name="Pati A."/>
            <person name="Chen A."/>
            <person name="Palaniappan K."/>
            <person name="Land M."/>
            <person name="Hauser L."/>
            <person name="Brambilla E.M."/>
            <person name="Rohde M."/>
            <person name="Goker M."/>
            <person name="Woyke T."/>
            <person name="Bristow J."/>
            <person name="Eisen J.A."/>
            <person name="Markowitz V."/>
            <person name="Hugenholtz P."/>
            <person name="Kyrpides N.C."/>
            <person name="Klenk H.P."/>
            <person name="Detter J.C."/>
        </authorList>
    </citation>
    <scope>NUCLEOTIDE SEQUENCE [LARGE SCALE GENOMIC DNA]</scope>
    <source>
        <strain evidence="19">ATCC 33096 / DSM 2489 / 6091</strain>
    </source>
</reference>
<evidence type="ECO:0000256" key="9">
    <source>
        <dbReference type="ARBA" id="ARBA00022833"/>
    </source>
</evidence>
<dbReference type="GO" id="GO:0008703">
    <property type="term" value="F:5-amino-6-(5-phosphoribosylamino)uracil reductase activity"/>
    <property type="evidence" value="ECO:0007669"/>
    <property type="project" value="UniProtKB-EC"/>
</dbReference>
<feature type="binding site" evidence="15">
    <location>
        <position position="308"/>
    </location>
    <ligand>
        <name>substrate</name>
    </ligand>
</feature>
<evidence type="ECO:0000256" key="1">
    <source>
        <dbReference type="ARBA" id="ARBA00002151"/>
    </source>
</evidence>
<evidence type="ECO:0000256" key="4">
    <source>
        <dbReference type="ARBA" id="ARBA00005259"/>
    </source>
</evidence>
<dbReference type="SUPFAM" id="SSF53597">
    <property type="entry name" value="Dihydrofolate reductase-like"/>
    <property type="match status" value="1"/>
</dbReference>
<dbReference type="PROSITE" id="PS00903">
    <property type="entry name" value="CYT_DCMP_DEAMINASES_1"/>
    <property type="match status" value="1"/>
</dbReference>
<feature type="binding site" evidence="15">
    <location>
        <position position="183"/>
    </location>
    <ligand>
        <name>substrate</name>
    </ligand>
</feature>
<feature type="binding site" evidence="15">
    <location>
        <position position="222"/>
    </location>
    <ligand>
        <name>substrate</name>
    </ligand>
</feature>
<keyword evidence="9 13" id="KW-0862">Zinc</keyword>
<dbReference type="InterPro" id="IPR050765">
    <property type="entry name" value="Riboflavin_Biosynth_HTPR"/>
</dbReference>
<dbReference type="GO" id="GO:0008270">
    <property type="term" value="F:zinc ion binding"/>
    <property type="evidence" value="ECO:0007669"/>
    <property type="project" value="InterPro"/>
</dbReference>
<evidence type="ECO:0000256" key="3">
    <source>
        <dbReference type="ARBA" id="ARBA00004910"/>
    </source>
</evidence>
<dbReference type="EC" id="3.5.4.26" evidence="13"/>
<organism evidence="18 19">
    <name type="scientific">Treponema succinifaciens (strain ATCC 33096 / DSM 2489 / 6091)</name>
    <dbReference type="NCBI Taxonomy" id="869209"/>
    <lineage>
        <taxon>Bacteria</taxon>
        <taxon>Pseudomonadati</taxon>
        <taxon>Spirochaetota</taxon>
        <taxon>Spirochaetia</taxon>
        <taxon>Spirochaetales</taxon>
        <taxon>Treponemataceae</taxon>
        <taxon>Treponema</taxon>
    </lineage>
</organism>